<name>A0ABS2WRM2_9BACT</name>
<feature type="region of interest" description="Disordered" evidence="1">
    <location>
        <begin position="68"/>
        <end position="115"/>
    </location>
</feature>
<keyword evidence="4" id="KW-1185">Reference proteome</keyword>
<feature type="compositionally biased region" description="Polar residues" evidence="1">
    <location>
        <begin position="74"/>
        <end position="84"/>
    </location>
</feature>
<dbReference type="InterPro" id="IPR038247">
    <property type="entry name" value="Jag_N_dom_sf"/>
</dbReference>
<dbReference type="Gene3D" id="3.30.300.20">
    <property type="match status" value="1"/>
</dbReference>
<evidence type="ECO:0000259" key="2">
    <source>
        <dbReference type="SMART" id="SM01245"/>
    </source>
</evidence>
<accession>A0ABS2WRM2</accession>
<dbReference type="InterPro" id="IPR032782">
    <property type="entry name" value="KhpB_N"/>
</dbReference>
<comment type="caution">
    <text evidence="3">The sequence shown here is derived from an EMBL/GenBank/DDBJ whole genome shotgun (WGS) entry which is preliminary data.</text>
</comment>
<proteinExistence type="predicted"/>
<evidence type="ECO:0000313" key="4">
    <source>
        <dbReference type="Proteomes" id="UP000703590"/>
    </source>
</evidence>
<dbReference type="Pfam" id="PF18472">
    <property type="entry name" value="HP1451_C"/>
    <property type="match status" value="1"/>
</dbReference>
<dbReference type="Pfam" id="PF14804">
    <property type="entry name" value="Jag_N"/>
    <property type="match status" value="1"/>
</dbReference>
<dbReference type="Proteomes" id="UP000703590">
    <property type="component" value="Unassembled WGS sequence"/>
</dbReference>
<reference evidence="3" key="1">
    <citation type="submission" date="2021-02" db="EMBL/GenBank/DDBJ databases">
        <title>Sulfurospirillum tamanensis sp. nov.</title>
        <authorList>
            <person name="Frolova A."/>
            <person name="Merkel A."/>
            <person name="Slobodkin A."/>
        </authorList>
    </citation>
    <scope>NUCLEOTIDE SEQUENCE</scope>
    <source>
        <strain evidence="3">T05b</strain>
    </source>
</reference>
<dbReference type="PANTHER" id="PTHR35800">
    <property type="entry name" value="PROTEIN JAG"/>
    <property type="match status" value="1"/>
</dbReference>
<dbReference type="RefSeq" id="WP_205458867.1">
    <property type="nucleotide sequence ID" value="NZ_JAFHKK010000010.1"/>
</dbReference>
<dbReference type="EMBL" id="JAFHKK010000010">
    <property type="protein sequence ID" value="MBN2964319.1"/>
    <property type="molecule type" value="Genomic_DNA"/>
</dbReference>
<dbReference type="Gene3D" id="3.30.30.80">
    <property type="entry name" value="probable RNA-binding protein from clostridium symbiosum atcc 14940"/>
    <property type="match status" value="1"/>
</dbReference>
<gene>
    <name evidence="3" type="ORF">JWV37_05975</name>
</gene>
<dbReference type="Gene3D" id="3.30.1370.180">
    <property type="match status" value="1"/>
</dbReference>
<organism evidence="3 4">
    <name type="scientific">Sulfurospirillum tamanense</name>
    <dbReference type="NCBI Taxonomy" id="2813362"/>
    <lineage>
        <taxon>Bacteria</taxon>
        <taxon>Pseudomonadati</taxon>
        <taxon>Campylobacterota</taxon>
        <taxon>Epsilonproteobacteria</taxon>
        <taxon>Campylobacterales</taxon>
        <taxon>Sulfurospirillaceae</taxon>
        <taxon>Sulfurospirillum</taxon>
    </lineage>
</organism>
<dbReference type="PANTHER" id="PTHR35800:SF1">
    <property type="entry name" value="RNA-BINDING PROTEIN KHPB"/>
    <property type="match status" value="1"/>
</dbReference>
<dbReference type="SMART" id="SM01245">
    <property type="entry name" value="Jag_N"/>
    <property type="match status" value="1"/>
</dbReference>
<evidence type="ECO:0000256" key="1">
    <source>
        <dbReference type="SAM" id="MobiDB-lite"/>
    </source>
</evidence>
<feature type="domain" description="RNA-binding protein KhpB N-terminal" evidence="2">
    <location>
        <begin position="2"/>
        <end position="53"/>
    </location>
</feature>
<protein>
    <submittedName>
        <fullName evidence="3">Jag N-terminal domain-containing protein</fullName>
    </submittedName>
</protein>
<reference evidence="3" key="2">
    <citation type="submission" date="2021-02" db="EMBL/GenBank/DDBJ databases">
        <authorList>
            <person name="Merkel A.Y."/>
        </authorList>
    </citation>
    <scope>NUCLEOTIDE SEQUENCE</scope>
    <source>
        <strain evidence="3">T05b</strain>
    </source>
</reference>
<evidence type="ECO:0000313" key="3">
    <source>
        <dbReference type="EMBL" id="MBN2964319.1"/>
    </source>
</evidence>
<dbReference type="InterPro" id="IPR040977">
    <property type="entry name" value="HP1451_C"/>
</dbReference>
<dbReference type="InterPro" id="IPR039247">
    <property type="entry name" value="KhpB"/>
</dbReference>
<feature type="compositionally biased region" description="Basic residues" evidence="1">
    <location>
        <begin position="92"/>
        <end position="102"/>
    </location>
</feature>
<dbReference type="InterPro" id="IPR015946">
    <property type="entry name" value="KH_dom-like_a/b"/>
</dbReference>
<sequence length="302" mass="34198">MRVEADTLQEAFSKAAAELSCSVTKLDIQVIQHPRAGLFGMFKKPAIIEAFREGELRQEAPVAIKETVSKTQEENAPSAASWQKNQEEPRLRPKKSRSRRKKETSSEEVLPETSEEIPLEQKLAVVKKEEVKEETVPYQSKQRNHAVVGEVLGAINAGICELVENSCFAIEVVKVEAHDDQTVLIEINGEDAALLIGKEGYRYKAFSYLLYNWINMKYGLGIRLEIAQFLHNQEEMIENYLAPVVERIESQGRGQTKPLDGVLIKIALEKLRARFPEKYVGIKTGREGRKFVVVNDFNRKSL</sequence>